<evidence type="ECO:0000313" key="6">
    <source>
        <dbReference type="EMBL" id="KAF6009936.1"/>
    </source>
</evidence>
<evidence type="ECO:0000256" key="3">
    <source>
        <dbReference type="ARBA" id="ARBA00023128"/>
    </source>
</evidence>
<evidence type="ECO:0000256" key="1">
    <source>
        <dbReference type="ARBA" id="ARBA00004273"/>
    </source>
</evidence>
<keyword evidence="5" id="KW-0812">Transmembrane</keyword>
<evidence type="ECO:0000313" key="7">
    <source>
        <dbReference type="EMBL" id="VUG17614.1"/>
    </source>
</evidence>
<keyword evidence="5" id="KW-1133">Transmembrane helix</keyword>
<dbReference type="InterPro" id="IPR039297">
    <property type="entry name" value="COX7a"/>
</dbReference>
<dbReference type="STRING" id="5007.A0A3F2Y550"/>
<organism evidence="7 8">
    <name type="scientific">Dekkera bruxellensis</name>
    <name type="common">Brettanomyces custersii</name>
    <dbReference type="NCBI Taxonomy" id="5007"/>
    <lineage>
        <taxon>Eukaryota</taxon>
        <taxon>Fungi</taxon>
        <taxon>Dikarya</taxon>
        <taxon>Ascomycota</taxon>
        <taxon>Saccharomycotina</taxon>
        <taxon>Pichiomycetes</taxon>
        <taxon>Pichiales</taxon>
        <taxon>Pichiaceae</taxon>
        <taxon>Brettanomyces</taxon>
    </lineage>
</organism>
<keyword evidence="8" id="KW-1185">Reference proteome</keyword>
<reference evidence="6 9" key="2">
    <citation type="journal article" date="2020" name="Appl. Microbiol. Biotechnol.">
        <title>Targeted gene deletion in Brettanomyces bruxellensis with an expression-free CRISPR-Cas9 system.</title>
        <authorList>
            <person name="Varela C."/>
            <person name="Bartel C."/>
            <person name="Onetto C."/>
            <person name="Borneman A."/>
        </authorList>
    </citation>
    <scope>NUCLEOTIDE SEQUENCE [LARGE SCALE GENOMIC DNA]</scope>
    <source>
        <strain evidence="6 9">AWRI1613</strain>
    </source>
</reference>
<keyword evidence="3" id="KW-0496">Mitochondrion</keyword>
<evidence type="ECO:0000313" key="9">
    <source>
        <dbReference type="Proteomes" id="UP000568158"/>
    </source>
</evidence>
<accession>A0A3F2Y550</accession>
<protein>
    <submittedName>
        <fullName evidence="7">DEBR0S2_11826g1_1</fullName>
    </submittedName>
</protein>
<evidence type="ECO:0000256" key="2">
    <source>
        <dbReference type="ARBA" id="ARBA00022792"/>
    </source>
</evidence>
<sequence>MTFADPKRIIELQKFYQTSKKPIWKALPRSKLYLYPYYAAFSISLGASLFFMVRAILDIKPKPKK</sequence>
<dbReference type="GO" id="GO:0005743">
    <property type="term" value="C:mitochondrial inner membrane"/>
    <property type="evidence" value="ECO:0007669"/>
    <property type="project" value="UniProtKB-SubCell"/>
</dbReference>
<evidence type="ECO:0000256" key="4">
    <source>
        <dbReference type="ARBA" id="ARBA00023136"/>
    </source>
</evidence>
<dbReference type="Pfam" id="PF02238">
    <property type="entry name" value="COX7a"/>
    <property type="match status" value="1"/>
</dbReference>
<keyword evidence="2" id="KW-0999">Mitochondrion inner membrane</keyword>
<dbReference type="AlphaFoldDB" id="A0A3F2Y550"/>
<reference evidence="7 8" key="1">
    <citation type="submission" date="2019-07" db="EMBL/GenBank/DDBJ databases">
        <authorList>
            <person name="Friedrich A."/>
            <person name="Schacherer J."/>
        </authorList>
    </citation>
    <scope>NUCLEOTIDE SEQUENCE [LARGE SCALE GENOMIC DNA]</scope>
</reference>
<comment type="subcellular location">
    <subcellularLocation>
        <location evidence="1">Mitochondrion inner membrane</location>
    </subcellularLocation>
</comment>
<dbReference type="Proteomes" id="UP000478008">
    <property type="component" value="Unassembled WGS sequence"/>
</dbReference>
<keyword evidence="4 5" id="KW-0472">Membrane</keyword>
<proteinExistence type="predicted"/>
<name>A0A3F2Y550_DEKBR</name>
<dbReference type="EMBL" id="CABFWN010000002">
    <property type="protein sequence ID" value="VUG17614.1"/>
    <property type="molecule type" value="Genomic_DNA"/>
</dbReference>
<dbReference type="Proteomes" id="UP000568158">
    <property type="component" value="Unassembled WGS sequence"/>
</dbReference>
<dbReference type="EMBL" id="JABCYN010000030">
    <property type="protein sequence ID" value="KAF6009936.1"/>
    <property type="molecule type" value="Genomic_DNA"/>
</dbReference>
<gene>
    <name evidence="7" type="primary">COX7</name>
    <name evidence="7" type="ORF">DEBR0S2_11826G</name>
    <name evidence="6" type="ORF">HII12_003482</name>
</gene>
<feature type="transmembrane region" description="Helical" evidence="5">
    <location>
        <begin position="37"/>
        <end position="57"/>
    </location>
</feature>
<evidence type="ECO:0000313" key="8">
    <source>
        <dbReference type="Proteomes" id="UP000478008"/>
    </source>
</evidence>
<evidence type="ECO:0000256" key="5">
    <source>
        <dbReference type="SAM" id="Phobius"/>
    </source>
</evidence>